<evidence type="ECO:0000313" key="3">
    <source>
        <dbReference type="EMBL" id="KAK1389973.1"/>
    </source>
</evidence>
<feature type="compositionally biased region" description="Polar residues" evidence="2">
    <location>
        <begin position="422"/>
        <end position="433"/>
    </location>
</feature>
<feature type="compositionally biased region" description="Polar residues" evidence="2">
    <location>
        <begin position="393"/>
        <end position="409"/>
    </location>
</feature>
<reference evidence="3" key="2">
    <citation type="submission" date="2023-05" db="EMBL/GenBank/DDBJ databases">
        <authorList>
            <person name="Schelkunov M.I."/>
        </authorList>
    </citation>
    <scope>NUCLEOTIDE SEQUENCE</scope>
    <source>
        <strain evidence="3">Hsosn_3</strain>
        <tissue evidence="3">Leaf</tissue>
    </source>
</reference>
<feature type="compositionally biased region" description="Polar residues" evidence="2">
    <location>
        <begin position="369"/>
        <end position="379"/>
    </location>
</feature>
<dbReference type="EMBL" id="JAUIZM010000004">
    <property type="protein sequence ID" value="KAK1389973.1"/>
    <property type="molecule type" value="Genomic_DNA"/>
</dbReference>
<comment type="caution">
    <text evidence="3">The sequence shown here is derived from an EMBL/GenBank/DDBJ whole genome shotgun (WGS) entry which is preliminary data.</text>
</comment>
<feature type="coiled-coil region" evidence="1">
    <location>
        <begin position="788"/>
        <end position="829"/>
    </location>
</feature>
<proteinExistence type="predicted"/>
<evidence type="ECO:0000256" key="1">
    <source>
        <dbReference type="SAM" id="Coils"/>
    </source>
</evidence>
<dbReference type="AlphaFoldDB" id="A0AAD8N040"/>
<keyword evidence="1" id="KW-0175">Coiled coil</keyword>
<gene>
    <name evidence="3" type="ORF">POM88_018151</name>
</gene>
<evidence type="ECO:0000313" key="4">
    <source>
        <dbReference type="Proteomes" id="UP001237642"/>
    </source>
</evidence>
<reference evidence="3" key="1">
    <citation type="submission" date="2023-02" db="EMBL/GenBank/DDBJ databases">
        <title>Genome of toxic invasive species Heracleum sosnowskyi carries increased number of genes despite the absence of recent whole-genome duplications.</title>
        <authorList>
            <person name="Schelkunov M."/>
            <person name="Shtratnikova V."/>
            <person name="Makarenko M."/>
            <person name="Klepikova A."/>
            <person name="Omelchenko D."/>
            <person name="Novikova G."/>
            <person name="Obukhova E."/>
            <person name="Bogdanov V."/>
            <person name="Penin A."/>
            <person name="Logacheva M."/>
        </authorList>
    </citation>
    <scope>NUCLEOTIDE SEQUENCE</scope>
    <source>
        <strain evidence="3">Hsosn_3</strain>
        <tissue evidence="3">Leaf</tissue>
    </source>
</reference>
<protein>
    <submittedName>
        <fullName evidence="3">Uncharacterized protein</fullName>
    </submittedName>
</protein>
<evidence type="ECO:0000256" key="2">
    <source>
        <dbReference type="SAM" id="MobiDB-lite"/>
    </source>
</evidence>
<keyword evidence="4" id="KW-1185">Reference proteome</keyword>
<feature type="compositionally biased region" description="Low complexity" evidence="2">
    <location>
        <begin position="874"/>
        <end position="883"/>
    </location>
</feature>
<accession>A0AAD8N040</accession>
<sequence>MAPKSQTVSSSNPLTISKETNLLTIPSETEANPRYKCFVRFLNTSYLRQSLTQNPTLYVDVFEGFWRTSMVSTLAKEDGTSFQEVNCTIGDKLFQFGENEINEALGFKVEGHDTEANDAEMVAFLDLIKYADEIDMAKLNKKHVRREWSFLFDALQKVFLCRKTGWDQISHIVVKLAYSLAYNQEINVGAIILRELAQRLGRTVRGRGNEIFYPRFLQCILNYLDANIHELEGIDQNKMAYSKSMSKVLFGSLDTRNQVDVILSVTKHMQDTFASYPLDKPIYHELSWKGKAKTEGVSKSNPSLPNPSNDPPANSTIVIREPTAPTSQKVGATKKKTKKRALAVINETVELGSENHESPLTRHSKKSKSIPTTESSQQDSDVEKWSQHRVKNSLLTQVENKGEFTQSGEHITIETPPISQGELPTSNLNPTSLSVSPLKISSEQESHSHDNLAIDQSQSTSVIEPLSSDMVHDTVLTTQEPNLVGQGMHAEAYPNDTNKNIEDSPVLTGDSMPDSPFLLDMDLPSHAHGDDVVTHPISMETTSDSTIIPRLEETHTTIPPEIDKISKIAQHLLTSNLPNSDYEAILLSHKEDFEAQQAKIVDEAQQDGNVDAWVDGKRTVKLKEALAFLREDYLTALGSNAKSLSPAEIYDAVNEVYKSQLKAMHFLEKGLQSEISTIKEETEHSLVQLRNTYLSDFPKVDGILKELRKTNQTVSSMDLSLALVTDNLKRMSTKLENQLQATINSNSMLTVLWKNQYGNKLVDEVPISDISKFDFSKIKDQSLNSFKSQQLFSKVDSLEKEVADLKSENKVLSQSLEQLNHNLDDQSNATSNILLVQQQMMTTLLRSMNLPVPGEAQDILYNSKPKGEKGKGNGVNVQNRGGVPAKQQKFKGKITEETIKPITLPSVDVINAQGQRSTVTTTYYPSTMSKDISAPQQTSSAKLVKATIITEAKLQEVANSHIYHDEAFLEFLKAIYNNAQEDSRIYRERLKENIKYFTVAVRKIKEVHLREIIMVSKDNCLWHLSFQTLDKLRPISKIA</sequence>
<feature type="region of interest" description="Disordered" evidence="2">
    <location>
        <begin position="865"/>
        <end position="890"/>
    </location>
</feature>
<feature type="compositionally biased region" description="Basic residues" evidence="2">
    <location>
        <begin position="332"/>
        <end position="341"/>
    </location>
</feature>
<organism evidence="3 4">
    <name type="scientific">Heracleum sosnowskyi</name>
    <dbReference type="NCBI Taxonomy" id="360622"/>
    <lineage>
        <taxon>Eukaryota</taxon>
        <taxon>Viridiplantae</taxon>
        <taxon>Streptophyta</taxon>
        <taxon>Embryophyta</taxon>
        <taxon>Tracheophyta</taxon>
        <taxon>Spermatophyta</taxon>
        <taxon>Magnoliopsida</taxon>
        <taxon>eudicotyledons</taxon>
        <taxon>Gunneridae</taxon>
        <taxon>Pentapetalae</taxon>
        <taxon>asterids</taxon>
        <taxon>campanulids</taxon>
        <taxon>Apiales</taxon>
        <taxon>Apiaceae</taxon>
        <taxon>Apioideae</taxon>
        <taxon>apioid superclade</taxon>
        <taxon>Tordylieae</taxon>
        <taxon>Tordyliinae</taxon>
        <taxon>Heracleum</taxon>
    </lineage>
</organism>
<feature type="region of interest" description="Disordered" evidence="2">
    <location>
        <begin position="294"/>
        <end position="433"/>
    </location>
</feature>
<dbReference type="Proteomes" id="UP001237642">
    <property type="component" value="Unassembled WGS sequence"/>
</dbReference>
<name>A0AAD8N040_9APIA</name>